<proteinExistence type="predicted"/>
<dbReference type="RefSeq" id="WP_068009789.1">
    <property type="nucleotide sequence ID" value="NZ_QQBC01000024.1"/>
</dbReference>
<dbReference type="PANTHER" id="PTHR11626">
    <property type="entry name" value="FARNESYL-DIPHOSPHATE FARNESYLTRANSFERASE"/>
    <property type="match status" value="1"/>
</dbReference>
<dbReference type="InterPro" id="IPR002060">
    <property type="entry name" value="Squ/phyt_synthse"/>
</dbReference>
<dbReference type="AlphaFoldDB" id="A0A370HKJ0"/>
<dbReference type="PANTHER" id="PTHR11626:SF2">
    <property type="entry name" value="SQUALENE SYNTHASE"/>
    <property type="match status" value="1"/>
</dbReference>
<dbReference type="GO" id="GO:0051996">
    <property type="term" value="F:squalene synthase [NAD(P)H] activity"/>
    <property type="evidence" value="ECO:0007669"/>
    <property type="project" value="InterPro"/>
</dbReference>
<name>A0A370HKJ0_9NOCA</name>
<keyword evidence="2" id="KW-1185">Reference proteome</keyword>
<dbReference type="Proteomes" id="UP000254869">
    <property type="component" value="Unassembled WGS sequence"/>
</dbReference>
<organism evidence="1 2">
    <name type="scientific">Nocardia pseudobrasiliensis</name>
    <dbReference type="NCBI Taxonomy" id="45979"/>
    <lineage>
        <taxon>Bacteria</taxon>
        <taxon>Bacillati</taxon>
        <taxon>Actinomycetota</taxon>
        <taxon>Actinomycetes</taxon>
        <taxon>Mycobacteriales</taxon>
        <taxon>Nocardiaceae</taxon>
        <taxon>Nocardia</taxon>
    </lineage>
</organism>
<evidence type="ECO:0000313" key="1">
    <source>
        <dbReference type="EMBL" id="RDI58957.1"/>
    </source>
</evidence>
<dbReference type="Pfam" id="PF00494">
    <property type="entry name" value="SQS_PSY"/>
    <property type="match status" value="1"/>
</dbReference>
<dbReference type="InterPro" id="IPR008949">
    <property type="entry name" value="Isoprenoid_synthase_dom_sf"/>
</dbReference>
<dbReference type="SUPFAM" id="SSF48576">
    <property type="entry name" value="Terpenoid synthases"/>
    <property type="match status" value="1"/>
</dbReference>
<gene>
    <name evidence="1" type="ORF">DFR76_1248</name>
</gene>
<protein>
    <submittedName>
        <fullName evidence="1">Farnesyl-diphosphate farnesyltransferase</fullName>
    </submittedName>
</protein>
<dbReference type="EMBL" id="QQBC01000024">
    <property type="protein sequence ID" value="RDI58957.1"/>
    <property type="molecule type" value="Genomic_DNA"/>
</dbReference>
<evidence type="ECO:0000313" key="2">
    <source>
        <dbReference type="Proteomes" id="UP000254869"/>
    </source>
</evidence>
<dbReference type="Gene3D" id="1.10.600.10">
    <property type="entry name" value="Farnesyl Diphosphate Synthase"/>
    <property type="match status" value="1"/>
</dbReference>
<dbReference type="GO" id="GO:0045338">
    <property type="term" value="P:farnesyl diphosphate metabolic process"/>
    <property type="evidence" value="ECO:0007669"/>
    <property type="project" value="InterPro"/>
</dbReference>
<accession>A0A370HKJ0</accession>
<dbReference type="STRING" id="1210086.GCA_001613105_07942"/>
<keyword evidence="1" id="KW-0808">Transferase</keyword>
<dbReference type="InterPro" id="IPR044844">
    <property type="entry name" value="Trans_IPPS_euk-type"/>
</dbReference>
<comment type="caution">
    <text evidence="1">The sequence shown here is derived from an EMBL/GenBank/DDBJ whole genome shotgun (WGS) entry which is preliminary data.</text>
</comment>
<sequence length="269" mass="30498">MSVDIDAFTALEANSRTFVLPIMQLRGDLRDAVTAYYLSTRAIDQIEDSPTLSIVSKAQLLRSIAAILQSRFEETSFAPIFRPHEQALEPVTLSLGRWLTRVPPASVAPQLWEAVSAMADRMAFWVERDFRIMTEDDLDQYTYAVAGSIGVGISNLWRWYEDVTTDQNDAIAYGRGLQATHMLWARKEDLARGVDFFPAGWTAEDMRTYAGRNLERARHYLDSLPEGSIWNFCHLLWDIIAATLDVTTKEKATLSRQQITIIAARYSQP</sequence>
<reference evidence="1 2" key="1">
    <citation type="submission" date="2018-07" db="EMBL/GenBank/DDBJ databases">
        <title>Genomic Encyclopedia of Type Strains, Phase IV (KMG-IV): sequencing the most valuable type-strain genomes for metagenomic binning, comparative biology and taxonomic classification.</title>
        <authorList>
            <person name="Goeker M."/>
        </authorList>
    </citation>
    <scope>NUCLEOTIDE SEQUENCE [LARGE SCALE GENOMIC DNA]</scope>
    <source>
        <strain evidence="1 2">DSM 44290</strain>
    </source>
</reference>